<reference evidence="1" key="1">
    <citation type="submission" date="2021-06" db="EMBL/GenBank/DDBJ databases">
        <authorList>
            <person name="Kallberg Y."/>
            <person name="Tangrot J."/>
            <person name="Rosling A."/>
        </authorList>
    </citation>
    <scope>NUCLEOTIDE SEQUENCE</scope>
    <source>
        <strain evidence="1">28 12/20/2015</strain>
    </source>
</reference>
<accession>A0ACA9RH78</accession>
<keyword evidence="2" id="KW-1185">Reference proteome</keyword>
<evidence type="ECO:0000313" key="2">
    <source>
        <dbReference type="Proteomes" id="UP000789366"/>
    </source>
</evidence>
<feature type="non-terminal residue" evidence="1">
    <location>
        <position position="1"/>
    </location>
</feature>
<feature type="non-terminal residue" evidence="1">
    <location>
        <position position="127"/>
    </location>
</feature>
<organism evidence="1 2">
    <name type="scientific">Cetraspora pellucida</name>
    <dbReference type="NCBI Taxonomy" id="1433469"/>
    <lineage>
        <taxon>Eukaryota</taxon>
        <taxon>Fungi</taxon>
        <taxon>Fungi incertae sedis</taxon>
        <taxon>Mucoromycota</taxon>
        <taxon>Glomeromycotina</taxon>
        <taxon>Glomeromycetes</taxon>
        <taxon>Diversisporales</taxon>
        <taxon>Gigasporaceae</taxon>
        <taxon>Cetraspora</taxon>
    </lineage>
</organism>
<evidence type="ECO:0000313" key="1">
    <source>
        <dbReference type="EMBL" id="CAG8792881.1"/>
    </source>
</evidence>
<gene>
    <name evidence="1" type="ORF">SPELUC_LOCUS17386</name>
</gene>
<proteinExistence type="predicted"/>
<sequence length="127" mass="13987">STNKLYYFGPGSQYFSIDLTGVSLDGNSVISVKANDKIYFPTDSGGFIDTYDTTLNKWDMNISFTGRPSLHFESFRIWTSDENSICVGSDLNGPPQALVNSQLLYFGQPSGILGSKIMLMTSILAYN</sequence>
<comment type="caution">
    <text evidence="1">The sequence shown here is derived from an EMBL/GenBank/DDBJ whole genome shotgun (WGS) entry which is preliminary data.</text>
</comment>
<dbReference type="Proteomes" id="UP000789366">
    <property type="component" value="Unassembled WGS sequence"/>
</dbReference>
<protein>
    <submittedName>
        <fullName evidence="1">6276_t:CDS:1</fullName>
    </submittedName>
</protein>
<name>A0ACA9RH78_9GLOM</name>
<dbReference type="EMBL" id="CAJVPW010070921">
    <property type="protein sequence ID" value="CAG8792881.1"/>
    <property type="molecule type" value="Genomic_DNA"/>
</dbReference>